<dbReference type="GO" id="GO:0003723">
    <property type="term" value="F:RNA binding"/>
    <property type="evidence" value="ECO:0007669"/>
    <property type="project" value="TreeGrafter"/>
</dbReference>
<comment type="similarity">
    <text evidence="2">Belongs to the nucleoporin GLFG family.</text>
</comment>
<proteinExistence type="inferred from homology"/>
<evidence type="ECO:0000256" key="6">
    <source>
        <dbReference type="ARBA" id="ARBA00023010"/>
    </source>
</evidence>
<comment type="caution">
    <text evidence="11">The sequence shown here is derived from an EMBL/GenBank/DDBJ whole genome shotgun (WGS) entry which is preliminary data.</text>
</comment>
<dbReference type="FunFam" id="3.30.1610.10:FF:000002">
    <property type="entry name" value="nuclear pore complex protein NUP98A"/>
    <property type="match status" value="1"/>
</dbReference>
<dbReference type="EMBL" id="BSYO01000032">
    <property type="protein sequence ID" value="GMH26970.1"/>
    <property type="molecule type" value="Genomic_DNA"/>
</dbReference>
<dbReference type="PANTHER" id="PTHR23198">
    <property type="entry name" value="NUCLEOPORIN"/>
    <property type="match status" value="1"/>
</dbReference>
<comment type="subunit">
    <text evidence="9">Part of the nuclear pore complex (NPC). The NPC has an eight-fold symmetrical structure comprising a central transport channel and two rings, the cytoplasmic and nuclear rings, to which eight filaments are attached. The cytoplasmic filaments have loose ends, while the nuclear filaments are joined in a distal ring, forming a nuclear basket. NPCs are highly dynamic in configuration and composition, and can be devided in 3 subcomplexes, the NUP62 subcomplex, the NUP107-160 subcomplex and the NUP93 subcomplex, containing approximately 30 different nucleoporin proteins.</text>
</comment>
<dbReference type="InterPro" id="IPR037665">
    <property type="entry name" value="Nucleoporin_S59-like"/>
</dbReference>
<organism evidence="11 12">
    <name type="scientific">Nepenthes gracilis</name>
    <name type="common">Slender pitcher plant</name>
    <dbReference type="NCBI Taxonomy" id="150966"/>
    <lineage>
        <taxon>Eukaryota</taxon>
        <taxon>Viridiplantae</taxon>
        <taxon>Streptophyta</taxon>
        <taxon>Embryophyta</taxon>
        <taxon>Tracheophyta</taxon>
        <taxon>Spermatophyta</taxon>
        <taxon>Magnoliopsida</taxon>
        <taxon>eudicotyledons</taxon>
        <taxon>Gunneridae</taxon>
        <taxon>Pentapetalae</taxon>
        <taxon>Caryophyllales</taxon>
        <taxon>Nepenthaceae</taxon>
        <taxon>Nepenthes</taxon>
    </lineage>
</organism>
<dbReference type="PANTHER" id="PTHR23198:SF6">
    <property type="entry name" value="NUCLEAR PORE COMPLEX PROTEIN NUP98-NUP96"/>
    <property type="match status" value="1"/>
</dbReference>
<dbReference type="GO" id="GO:0051028">
    <property type="term" value="P:mRNA transport"/>
    <property type="evidence" value="ECO:0007669"/>
    <property type="project" value="UniProtKB-KW"/>
</dbReference>
<keyword evidence="5" id="KW-0653">Protein transport</keyword>
<keyword evidence="8" id="KW-0539">Nucleus</keyword>
<evidence type="ECO:0000256" key="2">
    <source>
        <dbReference type="ARBA" id="ARBA00008926"/>
    </source>
</evidence>
<evidence type="ECO:0000259" key="10">
    <source>
        <dbReference type="PROSITE" id="PS51434"/>
    </source>
</evidence>
<keyword evidence="7" id="KW-0906">Nuclear pore complex</keyword>
<keyword evidence="3" id="KW-0813">Transport</keyword>
<dbReference type="GO" id="GO:0008139">
    <property type="term" value="F:nuclear localization sequence binding"/>
    <property type="evidence" value="ECO:0007669"/>
    <property type="project" value="TreeGrafter"/>
</dbReference>
<dbReference type="GO" id="GO:0000973">
    <property type="term" value="P:post-transcriptional tethering of RNA polymerase II gene DNA at nuclear periphery"/>
    <property type="evidence" value="ECO:0007669"/>
    <property type="project" value="TreeGrafter"/>
</dbReference>
<name>A0AAD3Y4A1_NEPGR</name>
<evidence type="ECO:0000256" key="7">
    <source>
        <dbReference type="ARBA" id="ARBA00023132"/>
    </source>
</evidence>
<dbReference type="SUPFAM" id="SSF82215">
    <property type="entry name" value="C-terminal autoproteolytic domain of nucleoporin nup98"/>
    <property type="match status" value="1"/>
</dbReference>
<dbReference type="Proteomes" id="UP001279734">
    <property type="component" value="Unassembled WGS sequence"/>
</dbReference>
<evidence type="ECO:0000313" key="12">
    <source>
        <dbReference type="Proteomes" id="UP001279734"/>
    </source>
</evidence>
<reference evidence="11" key="1">
    <citation type="submission" date="2023-05" db="EMBL/GenBank/DDBJ databases">
        <title>Nepenthes gracilis genome sequencing.</title>
        <authorList>
            <person name="Fukushima K."/>
        </authorList>
    </citation>
    <scope>NUCLEOTIDE SEQUENCE</scope>
    <source>
        <strain evidence="11">SING2019-196</strain>
    </source>
</reference>
<protein>
    <recommendedName>
        <fullName evidence="10">Peptidase S59 domain-containing protein</fullName>
    </recommendedName>
</protein>
<keyword evidence="6" id="KW-0811">Translocation</keyword>
<evidence type="ECO:0000256" key="3">
    <source>
        <dbReference type="ARBA" id="ARBA00022448"/>
    </source>
</evidence>
<feature type="domain" description="Peptidase S59" evidence="10">
    <location>
        <begin position="69"/>
        <end position="205"/>
    </location>
</feature>
<evidence type="ECO:0000256" key="9">
    <source>
        <dbReference type="ARBA" id="ARBA00065263"/>
    </source>
</evidence>
<dbReference type="Gene3D" id="3.30.1610.10">
    <property type="entry name" value="Peptidase S59, nucleoporin"/>
    <property type="match status" value="1"/>
</dbReference>
<dbReference type="GO" id="GO:0044614">
    <property type="term" value="C:nuclear pore cytoplasmic filaments"/>
    <property type="evidence" value="ECO:0007669"/>
    <property type="project" value="TreeGrafter"/>
</dbReference>
<gene>
    <name evidence="11" type="ORF">Nepgr_028813</name>
</gene>
<dbReference type="GO" id="GO:0017056">
    <property type="term" value="F:structural constituent of nuclear pore"/>
    <property type="evidence" value="ECO:0007669"/>
    <property type="project" value="InterPro"/>
</dbReference>
<dbReference type="GO" id="GO:0034398">
    <property type="term" value="P:telomere tethering at nuclear periphery"/>
    <property type="evidence" value="ECO:0007669"/>
    <property type="project" value="TreeGrafter"/>
</dbReference>
<keyword evidence="4" id="KW-0509">mRNA transport</keyword>
<sequence length="449" mass="50453">MLIEPALSDRQLAEFDAGPTDDSLGCRKPRCCKVGPTSSSLWSVLPCLVLPMEGNFFKLFEGSLPVVRSSDYYISPGLKELATKELLDPGYCSRIPDFTIGRHGHGYVKFLGETDVRWLDLERIVKFHRHEVVVYEDEGAKPAVGQGLNKTAEVTLVLQLGSSKFEGKKLLKIEDELRSISDRQGAHFISFDPSSGEWKFLVYHFSRFGLSEDDEDIIMDEAPANEHSVEMNVGGDDVANEEFCVDPTGPELSHSLPAHLGLDPVRMKEMKMLMFSQEDEKYENYEEILSREKRLFHRENMRSPFHHSNLSMSDRHSPPFVRKMPLALLEYHGSNFDLNAPGTVLMAQQNNGLPFMTAKEGFKLDSNHDTPVTRSHSRNIVDAALFMGRSFRVGWGPGGILVHTGTPVGCHDHQGILSSEINLEKVAIDKVARDESNKGNQCTVKDYRR</sequence>
<dbReference type="GO" id="GO:0048573">
    <property type="term" value="P:photoperiodism, flowering"/>
    <property type="evidence" value="ECO:0007669"/>
    <property type="project" value="UniProtKB-ARBA"/>
</dbReference>
<evidence type="ECO:0000256" key="5">
    <source>
        <dbReference type="ARBA" id="ARBA00022927"/>
    </source>
</evidence>
<accession>A0AAD3Y4A1</accession>
<dbReference type="GO" id="GO:0006606">
    <property type="term" value="P:protein import into nucleus"/>
    <property type="evidence" value="ECO:0007669"/>
    <property type="project" value="TreeGrafter"/>
</dbReference>
<keyword evidence="12" id="KW-1185">Reference proteome</keyword>
<dbReference type="InterPro" id="IPR036903">
    <property type="entry name" value="Nup98_auto-Pept-S59_dom_sf"/>
</dbReference>
<evidence type="ECO:0000313" key="11">
    <source>
        <dbReference type="EMBL" id="GMH26970.1"/>
    </source>
</evidence>
<comment type="subcellular location">
    <subcellularLocation>
        <location evidence="1">Nucleus</location>
        <location evidence="1">Nuclear pore complex</location>
    </subcellularLocation>
</comment>
<dbReference type="AlphaFoldDB" id="A0AAD3Y4A1"/>
<evidence type="ECO:0000256" key="8">
    <source>
        <dbReference type="ARBA" id="ARBA00023242"/>
    </source>
</evidence>
<evidence type="ECO:0000256" key="1">
    <source>
        <dbReference type="ARBA" id="ARBA00004567"/>
    </source>
</evidence>
<evidence type="ECO:0000256" key="4">
    <source>
        <dbReference type="ARBA" id="ARBA00022816"/>
    </source>
</evidence>
<dbReference type="InterPro" id="IPR007230">
    <property type="entry name" value="Nup98_auto-Pept-S59_dom"/>
</dbReference>
<dbReference type="PROSITE" id="PS51434">
    <property type="entry name" value="NUP_C"/>
    <property type="match status" value="1"/>
</dbReference>
<dbReference type="Pfam" id="PF04096">
    <property type="entry name" value="Nucleoporin2"/>
    <property type="match status" value="1"/>
</dbReference>
<dbReference type="GO" id="GO:0006405">
    <property type="term" value="P:RNA export from nucleus"/>
    <property type="evidence" value="ECO:0007669"/>
    <property type="project" value="TreeGrafter"/>
</dbReference>